<name>A0A2Z2MXN4_9EURY</name>
<dbReference type="KEGG" id="tsl:A3L11_05490"/>
<keyword evidence="1" id="KW-0812">Transmembrane</keyword>
<dbReference type="GeneID" id="33317670"/>
<feature type="transmembrane region" description="Helical" evidence="1">
    <location>
        <begin position="172"/>
        <end position="188"/>
    </location>
</feature>
<evidence type="ECO:0000256" key="1">
    <source>
        <dbReference type="SAM" id="Phobius"/>
    </source>
</evidence>
<feature type="transmembrane region" description="Helical" evidence="1">
    <location>
        <begin position="281"/>
        <end position="297"/>
    </location>
</feature>
<dbReference type="AlphaFoldDB" id="A0A2Z2MXN4"/>
<proteinExistence type="predicted"/>
<accession>A0A2Z2MXN4</accession>
<keyword evidence="3" id="KW-1185">Reference proteome</keyword>
<keyword evidence="1" id="KW-0472">Membrane</keyword>
<dbReference type="OrthoDB" id="98872at2157"/>
<feature type="transmembrane region" description="Helical" evidence="1">
    <location>
        <begin position="64"/>
        <end position="86"/>
    </location>
</feature>
<evidence type="ECO:0000313" key="2">
    <source>
        <dbReference type="EMBL" id="ASJ08710.1"/>
    </source>
</evidence>
<dbReference type="Proteomes" id="UP000250125">
    <property type="component" value="Chromosome"/>
</dbReference>
<feature type="transmembrane region" description="Helical" evidence="1">
    <location>
        <begin position="208"/>
        <end position="225"/>
    </location>
</feature>
<dbReference type="RefSeq" id="WP_088855947.1">
    <property type="nucleotide sequence ID" value="NZ_CP015103.1"/>
</dbReference>
<protein>
    <submittedName>
        <fullName evidence="2">Uncharacterized protein</fullName>
    </submittedName>
</protein>
<feature type="transmembrane region" description="Helical" evidence="1">
    <location>
        <begin position="106"/>
        <end position="128"/>
    </location>
</feature>
<gene>
    <name evidence="2" type="ORF">A3L11_05490</name>
</gene>
<reference evidence="2 3" key="1">
    <citation type="submission" date="2016-04" db="EMBL/GenBank/DDBJ databases">
        <title>Complete genome sequence of Thermococcus siculi type strain RG-20.</title>
        <authorList>
            <person name="Oger P.M."/>
        </authorList>
    </citation>
    <scope>NUCLEOTIDE SEQUENCE [LARGE SCALE GENOMIC DNA]</scope>
    <source>
        <strain evidence="2 3">RG-20</strain>
    </source>
</reference>
<feature type="transmembrane region" description="Helical" evidence="1">
    <location>
        <begin position="33"/>
        <end position="52"/>
    </location>
</feature>
<keyword evidence="1" id="KW-1133">Transmembrane helix</keyword>
<sequence length="304" mass="33784">MQRGTKIALLLSLLSPFLAEVLSGSTPPTEVATQPLAFPMLWLYYGSGVLLAREAWVRWGRGYLRLMLLGAVYGIVEEGLVIRSWFDPNWADLGIFATYGRVWGINTVWAVWLTIFHSLMSIAVPIMLIDTLYPEFRTERLLGPKGIRLVVAAFLTSAAVYAVSLTKYVPPLLQYLLTVLLVVVLILAARELKGELPLRSAFAERHSFIYGLLISALLFFIFTALPHSSVPPAATSLLGLAVALHFYSQPPVLTDKKLYFLNLGFLAFWLVPYDVILELNGVTFIAPLGILTFLVLLKKGKSKE</sequence>
<feature type="transmembrane region" description="Helical" evidence="1">
    <location>
        <begin position="149"/>
        <end position="166"/>
    </location>
</feature>
<evidence type="ECO:0000313" key="3">
    <source>
        <dbReference type="Proteomes" id="UP000250125"/>
    </source>
</evidence>
<organism evidence="2 3">
    <name type="scientific">Thermococcus siculi</name>
    <dbReference type="NCBI Taxonomy" id="72803"/>
    <lineage>
        <taxon>Archaea</taxon>
        <taxon>Methanobacteriati</taxon>
        <taxon>Methanobacteriota</taxon>
        <taxon>Thermococci</taxon>
        <taxon>Thermococcales</taxon>
        <taxon>Thermococcaceae</taxon>
        <taxon>Thermococcus</taxon>
    </lineage>
</organism>
<dbReference type="EMBL" id="CP015103">
    <property type="protein sequence ID" value="ASJ08710.1"/>
    <property type="molecule type" value="Genomic_DNA"/>
</dbReference>